<dbReference type="EMBL" id="JASCZI010061907">
    <property type="protein sequence ID" value="MED6139734.1"/>
    <property type="molecule type" value="Genomic_DNA"/>
</dbReference>
<evidence type="ECO:0000256" key="1">
    <source>
        <dbReference type="SAM" id="MobiDB-lite"/>
    </source>
</evidence>
<keyword evidence="3" id="KW-1185">Reference proteome</keyword>
<evidence type="ECO:0000313" key="2">
    <source>
        <dbReference type="EMBL" id="MED6139734.1"/>
    </source>
</evidence>
<name>A0ABU6STG4_9FABA</name>
<proteinExistence type="predicted"/>
<evidence type="ECO:0000313" key="3">
    <source>
        <dbReference type="Proteomes" id="UP001341840"/>
    </source>
</evidence>
<reference evidence="2 3" key="1">
    <citation type="journal article" date="2023" name="Plants (Basel)">
        <title>Bridging the Gap: Combining Genomics and Transcriptomics Approaches to Understand Stylosanthes scabra, an Orphan Legume from the Brazilian Caatinga.</title>
        <authorList>
            <person name="Ferreira-Neto J.R.C."/>
            <person name="da Silva M.D."/>
            <person name="Binneck E."/>
            <person name="de Melo N.F."/>
            <person name="da Silva R.H."/>
            <person name="de Melo A.L.T.M."/>
            <person name="Pandolfi V."/>
            <person name="Bustamante F.O."/>
            <person name="Brasileiro-Vidal A.C."/>
            <person name="Benko-Iseppon A.M."/>
        </authorList>
    </citation>
    <scope>NUCLEOTIDE SEQUENCE [LARGE SCALE GENOMIC DNA]</scope>
    <source>
        <tissue evidence="2">Leaves</tissue>
    </source>
</reference>
<accession>A0ABU6STG4</accession>
<feature type="compositionally biased region" description="Low complexity" evidence="1">
    <location>
        <begin position="124"/>
        <end position="141"/>
    </location>
</feature>
<sequence length="141" mass="16567">MARIYHSLACSNREQIRNYSGKSNSDSFNHEKRRTDNIAVIAQGLHGKGKLGFPSTIYKLYKDARVPMREFKRTSRIPQEKPITAKRMETTRLPRNVPQQQQDEDDKEEPMPQAGGGNEEDQDQQQYHKFQQPPQHYYQEF</sequence>
<gene>
    <name evidence="2" type="ORF">PIB30_086638</name>
</gene>
<organism evidence="2 3">
    <name type="scientific">Stylosanthes scabra</name>
    <dbReference type="NCBI Taxonomy" id="79078"/>
    <lineage>
        <taxon>Eukaryota</taxon>
        <taxon>Viridiplantae</taxon>
        <taxon>Streptophyta</taxon>
        <taxon>Embryophyta</taxon>
        <taxon>Tracheophyta</taxon>
        <taxon>Spermatophyta</taxon>
        <taxon>Magnoliopsida</taxon>
        <taxon>eudicotyledons</taxon>
        <taxon>Gunneridae</taxon>
        <taxon>Pentapetalae</taxon>
        <taxon>rosids</taxon>
        <taxon>fabids</taxon>
        <taxon>Fabales</taxon>
        <taxon>Fabaceae</taxon>
        <taxon>Papilionoideae</taxon>
        <taxon>50 kb inversion clade</taxon>
        <taxon>dalbergioids sensu lato</taxon>
        <taxon>Dalbergieae</taxon>
        <taxon>Pterocarpus clade</taxon>
        <taxon>Stylosanthes</taxon>
    </lineage>
</organism>
<dbReference type="Proteomes" id="UP001341840">
    <property type="component" value="Unassembled WGS sequence"/>
</dbReference>
<protein>
    <submittedName>
        <fullName evidence="2">Uncharacterized protein</fullName>
    </submittedName>
</protein>
<comment type="caution">
    <text evidence="2">The sequence shown here is derived from an EMBL/GenBank/DDBJ whole genome shotgun (WGS) entry which is preliminary data.</text>
</comment>
<feature type="region of interest" description="Disordered" evidence="1">
    <location>
        <begin position="68"/>
        <end position="141"/>
    </location>
</feature>